<dbReference type="InterPro" id="IPR011333">
    <property type="entry name" value="SKP1/BTB/POZ_sf"/>
</dbReference>
<dbReference type="OrthoDB" id="6359816at2759"/>
<dbReference type="EMBL" id="JAFJYH010000017">
    <property type="protein sequence ID" value="KAG4424730.1"/>
    <property type="molecule type" value="Genomic_DNA"/>
</dbReference>
<protein>
    <recommendedName>
        <fullName evidence="3">BTB domain-containing protein</fullName>
    </recommendedName>
</protein>
<comment type="caution">
    <text evidence="1">The sequence shown here is derived from an EMBL/GenBank/DDBJ whole genome shotgun (WGS) entry which is preliminary data.</text>
</comment>
<dbReference type="PANTHER" id="PTHR47843:SF2">
    <property type="entry name" value="BTB DOMAIN-CONTAINING PROTEIN"/>
    <property type="match status" value="1"/>
</dbReference>
<reference evidence="1" key="1">
    <citation type="submission" date="2021-02" db="EMBL/GenBank/DDBJ databases">
        <title>Genome sequence Cadophora malorum strain M34.</title>
        <authorList>
            <person name="Stefanovic E."/>
            <person name="Vu D."/>
            <person name="Scully C."/>
            <person name="Dijksterhuis J."/>
            <person name="Roader J."/>
            <person name="Houbraken J."/>
        </authorList>
    </citation>
    <scope>NUCLEOTIDE SEQUENCE</scope>
    <source>
        <strain evidence="1">M34</strain>
    </source>
</reference>
<dbReference type="Proteomes" id="UP000664132">
    <property type="component" value="Unassembled WGS sequence"/>
</dbReference>
<evidence type="ECO:0000313" key="1">
    <source>
        <dbReference type="EMBL" id="KAG4424730.1"/>
    </source>
</evidence>
<keyword evidence="2" id="KW-1185">Reference proteome</keyword>
<proteinExistence type="predicted"/>
<sequence length="218" mass="24496">MPTIITKLLGESLGTELVTIHVGKKRKEFGIYQNLICQVDYFQKAFNGSFVESNGTMYLSDETSGSFSLFVHCLYKGAIPDGNNIDHFENLINLHIFSEKICYGELGNWAMDSLRAITFDHPHIKITAVFTIHVYSNTGSISCLRKWCVQMLAFDLWHESQGNFIPVEKDLEDLAVHFRDHADLHDEGQTCRHVGIAQGSGTAWEGDANLSDTSKFSD</sequence>
<dbReference type="Gene3D" id="3.30.710.10">
    <property type="entry name" value="Potassium Channel Kv1.1, Chain A"/>
    <property type="match status" value="1"/>
</dbReference>
<dbReference type="PANTHER" id="PTHR47843">
    <property type="entry name" value="BTB DOMAIN-CONTAINING PROTEIN-RELATED"/>
    <property type="match status" value="1"/>
</dbReference>
<name>A0A8H8BUN0_9HELO</name>
<evidence type="ECO:0008006" key="3">
    <source>
        <dbReference type="Google" id="ProtNLM"/>
    </source>
</evidence>
<dbReference type="AlphaFoldDB" id="A0A8H8BUN0"/>
<evidence type="ECO:0000313" key="2">
    <source>
        <dbReference type="Proteomes" id="UP000664132"/>
    </source>
</evidence>
<accession>A0A8H8BUN0</accession>
<organism evidence="1 2">
    <name type="scientific">Cadophora malorum</name>
    <dbReference type="NCBI Taxonomy" id="108018"/>
    <lineage>
        <taxon>Eukaryota</taxon>
        <taxon>Fungi</taxon>
        <taxon>Dikarya</taxon>
        <taxon>Ascomycota</taxon>
        <taxon>Pezizomycotina</taxon>
        <taxon>Leotiomycetes</taxon>
        <taxon>Helotiales</taxon>
        <taxon>Ploettnerulaceae</taxon>
        <taxon>Cadophora</taxon>
    </lineage>
</organism>
<gene>
    <name evidence="1" type="ORF">IFR04_002078</name>
</gene>